<comment type="caution">
    <text evidence="2">The sequence shown here is derived from an EMBL/GenBank/DDBJ whole genome shotgun (WGS) entry which is preliminary data.</text>
</comment>
<organism evidence="2 3">
    <name type="scientific">Novosphingobium soli</name>
    <dbReference type="NCBI Taxonomy" id="574956"/>
    <lineage>
        <taxon>Bacteria</taxon>
        <taxon>Pseudomonadati</taxon>
        <taxon>Pseudomonadota</taxon>
        <taxon>Alphaproteobacteria</taxon>
        <taxon>Sphingomonadales</taxon>
        <taxon>Sphingomonadaceae</taxon>
        <taxon>Novosphingobium</taxon>
    </lineage>
</organism>
<dbReference type="EMBL" id="JBHLWK010000017">
    <property type="protein sequence ID" value="MFC0205437.1"/>
    <property type="molecule type" value="Genomic_DNA"/>
</dbReference>
<feature type="compositionally biased region" description="Acidic residues" evidence="1">
    <location>
        <begin position="51"/>
        <end position="60"/>
    </location>
</feature>
<name>A0ABV6CYG4_9SPHN</name>
<gene>
    <name evidence="2" type="ORF">ACFFJC_14320</name>
</gene>
<keyword evidence="3" id="KW-1185">Reference proteome</keyword>
<evidence type="ECO:0000313" key="3">
    <source>
        <dbReference type="Proteomes" id="UP001589798"/>
    </source>
</evidence>
<dbReference type="RefSeq" id="WP_379488170.1">
    <property type="nucleotide sequence ID" value="NZ_JBHLWK010000017.1"/>
</dbReference>
<proteinExistence type="predicted"/>
<evidence type="ECO:0000256" key="1">
    <source>
        <dbReference type="SAM" id="MobiDB-lite"/>
    </source>
</evidence>
<dbReference type="Proteomes" id="UP001589798">
    <property type="component" value="Unassembled WGS sequence"/>
</dbReference>
<reference evidence="2 3" key="1">
    <citation type="submission" date="2024-09" db="EMBL/GenBank/DDBJ databases">
        <authorList>
            <person name="Sun Q."/>
            <person name="Mori K."/>
        </authorList>
    </citation>
    <scope>NUCLEOTIDE SEQUENCE [LARGE SCALE GENOMIC DNA]</scope>
    <source>
        <strain evidence="2 3">CCM 7706</strain>
    </source>
</reference>
<feature type="region of interest" description="Disordered" evidence="1">
    <location>
        <begin position="1"/>
        <end position="35"/>
    </location>
</feature>
<sequence length="70" mass="7273">MMLADDGPDGTALSFAQSGEAASFQEWADAPRPSPAGAFAAMAELRQLADPEAEPGDDAEAGTCRRRDCT</sequence>
<feature type="region of interest" description="Disordered" evidence="1">
    <location>
        <begin position="50"/>
        <end position="70"/>
    </location>
</feature>
<accession>A0ABV6CYG4</accession>
<evidence type="ECO:0000313" key="2">
    <source>
        <dbReference type="EMBL" id="MFC0205437.1"/>
    </source>
</evidence>
<protein>
    <submittedName>
        <fullName evidence="2">Uncharacterized protein</fullName>
    </submittedName>
</protein>